<evidence type="ECO:0000313" key="2">
    <source>
        <dbReference type="Proteomes" id="UP000786811"/>
    </source>
</evidence>
<keyword evidence="2" id="KW-1185">Reference proteome</keyword>
<reference evidence="1" key="1">
    <citation type="submission" date="2021-04" db="EMBL/GenBank/DDBJ databases">
        <authorList>
            <person name="Chebbi M.A.C M."/>
        </authorList>
    </citation>
    <scope>NUCLEOTIDE SEQUENCE</scope>
</reference>
<sequence length="453" mass="52029">MMMITEDVVSFQKGLMDWLTEESEYLMQRLDRWTTIARGYNRLYPQRLSRGCMTMQKEPDEESWRHSPSFKILTSSSSRRITRPADDEIRKINCCGTFNYQSNSRVDNSCLEAYRYDHSIYFKTIGDIKSSKTLKETQINEEQVQEEISDFEENSDPSDAMDKPGNICDCPSPMDEEMSEEITWFDKNSSEAITREFTKSCSIAQIDDLNDCINNNDTRWNNFNGSSFQNLEIESQVNSVESESLDNEANVVPNWRKSSRRMKAKPKVLGNNNVSWNNVLFSYNVDANLASSHHCVLNEEISDFEENSDPSDAMDKPGNICDCPSPMDEEMSEEITWFDKNSSEAITREFTKSCSIAQIDDLNDCINNNDTRWNNFNGSSFQNLEIESQVNSVESESLDNEANVVPNWRKSSRRMKAKPKVLGNNNVSWNNVLFSYNVDANLASSHHCVLNVK</sequence>
<dbReference type="OrthoDB" id="7689787at2759"/>
<dbReference type="Proteomes" id="UP000786811">
    <property type="component" value="Unassembled WGS sequence"/>
</dbReference>
<comment type="caution">
    <text evidence="1">The sequence shown here is derived from an EMBL/GenBank/DDBJ whole genome shotgun (WGS) entry which is preliminary data.</text>
</comment>
<dbReference type="EMBL" id="CAJNRD030001121">
    <property type="protein sequence ID" value="CAG5095637.1"/>
    <property type="molecule type" value="Genomic_DNA"/>
</dbReference>
<dbReference type="AlphaFoldDB" id="A0A8J2HKY4"/>
<accession>A0A8J2HKY4</accession>
<evidence type="ECO:0000313" key="1">
    <source>
        <dbReference type="EMBL" id="CAG5095637.1"/>
    </source>
</evidence>
<organism evidence="1 2">
    <name type="scientific">Cotesia congregata</name>
    <name type="common">Parasitoid wasp</name>
    <name type="synonym">Apanteles congregatus</name>
    <dbReference type="NCBI Taxonomy" id="51543"/>
    <lineage>
        <taxon>Eukaryota</taxon>
        <taxon>Metazoa</taxon>
        <taxon>Ecdysozoa</taxon>
        <taxon>Arthropoda</taxon>
        <taxon>Hexapoda</taxon>
        <taxon>Insecta</taxon>
        <taxon>Pterygota</taxon>
        <taxon>Neoptera</taxon>
        <taxon>Endopterygota</taxon>
        <taxon>Hymenoptera</taxon>
        <taxon>Apocrita</taxon>
        <taxon>Ichneumonoidea</taxon>
        <taxon>Braconidae</taxon>
        <taxon>Microgastrinae</taxon>
        <taxon>Cotesia</taxon>
    </lineage>
</organism>
<name>A0A8J2HKY4_COTCN</name>
<protein>
    <submittedName>
        <fullName evidence="1">Uncharacterized protein</fullName>
    </submittedName>
</protein>
<gene>
    <name evidence="1" type="ORF">HICCMSTLAB_LOCUS7808</name>
</gene>
<proteinExistence type="predicted"/>